<dbReference type="InterPro" id="IPR011650">
    <property type="entry name" value="Peptidase_M20_dimer"/>
</dbReference>
<dbReference type="Gene3D" id="3.30.70.360">
    <property type="match status" value="1"/>
</dbReference>
<feature type="domain" description="Peptidase M20 dimerisation" evidence="1">
    <location>
        <begin position="222"/>
        <end position="310"/>
    </location>
</feature>
<sequence length="421" mass="44194">MDDRRERLVALRRDLHSHPEPAWCEYWTTSRIVDELDRIGVENRLVGPELLAGEARMAVPAEATLAEWRERARGAGAREDVLDQCAGGCTGVLATVERGDGPTVALRVDIDALPITEAETADHAPADGGFRSGNEGYMHACGHDAHAAIGVGVLEAVVESDFSGTFKLLFQPAEEVIGGGRAVAESGVLDDVDQLLAVHVGLDHPTGEVVAGVGGFLAVRQFEATFRGKSAHAGGHPAAGRDAVQALAAAVQNLHAIRRHEDGATRVNAGVVSGGTATNIVPERATIEGEVRGETTALMEYMSERADSVVEHAAGMHGCEASVETLAQAPSAESDPELADVVYEVAGDTPGVDSRLRSAPLGGSEDATYLMDRVQKHGGRASYVGIGTDHPGGHHTPTFDVDERSLAIGVDVLSGAIDRLW</sequence>
<dbReference type="EMBL" id="JAMQON010000001">
    <property type="protein sequence ID" value="MDS0258074.1"/>
    <property type="molecule type" value="Genomic_DNA"/>
</dbReference>
<dbReference type="NCBIfam" id="TIGR01891">
    <property type="entry name" value="amidohydrolases"/>
    <property type="match status" value="1"/>
</dbReference>
<evidence type="ECO:0000313" key="2">
    <source>
        <dbReference type="EMBL" id="MDS0258074.1"/>
    </source>
</evidence>
<reference evidence="2 3" key="1">
    <citation type="submission" date="2022-06" db="EMBL/GenBank/DDBJ databases">
        <title>Haloarcula sp. a new haloarchaeum isolate from saline soil.</title>
        <authorList>
            <person name="Strakova D."/>
            <person name="Galisteo C."/>
            <person name="Sanchez-Porro C."/>
            <person name="Ventosa A."/>
        </authorList>
    </citation>
    <scope>NUCLEOTIDE SEQUENCE [LARGE SCALE GENOMIC DNA]</scope>
    <source>
        <strain evidence="2 3">S1CR25-12</strain>
    </source>
</reference>
<dbReference type="RefSeq" id="WP_310917634.1">
    <property type="nucleotide sequence ID" value="NZ_JAMQON010000001.1"/>
</dbReference>
<name>A0ABU2F746_9EURY</name>
<dbReference type="Pfam" id="PF07687">
    <property type="entry name" value="M20_dimer"/>
    <property type="match status" value="1"/>
</dbReference>
<dbReference type="PANTHER" id="PTHR30575">
    <property type="entry name" value="PEPTIDASE M20"/>
    <property type="match status" value="1"/>
</dbReference>
<protein>
    <submittedName>
        <fullName evidence="2">Amidohydrolase</fullName>
    </submittedName>
</protein>
<proteinExistence type="predicted"/>
<dbReference type="PIRSF" id="PIRSF005962">
    <property type="entry name" value="Pept_M20D_amidohydro"/>
    <property type="match status" value="1"/>
</dbReference>
<dbReference type="Gene3D" id="3.40.630.10">
    <property type="entry name" value="Zn peptidases"/>
    <property type="match status" value="2"/>
</dbReference>
<comment type="caution">
    <text evidence="2">The sequence shown here is derived from an EMBL/GenBank/DDBJ whole genome shotgun (WGS) entry which is preliminary data.</text>
</comment>
<dbReference type="PANTHER" id="PTHR30575:SF3">
    <property type="entry name" value="PEPTIDASE M20 DIMERISATION DOMAIN-CONTAINING PROTEIN"/>
    <property type="match status" value="1"/>
</dbReference>
<dbReference type="InterPro" id="IPR017439">
    <property type="entry name" value="Amidohydrolase"/>
</dbReference>
<dbReference type="InterPro" id="IPR052030">
    <property type="entry name" value="Peptidase_M20/M20A_hydrolases"/>
</dbReference>
<dbReference type="InterPro" id="IPR002933">
    <property type="entry name" value="Peptidase_M20"/>
</dbReference>
<evidence type="ECO:0000313" key="3">
    <source>
        <dbReference type="Proteomes" id="UP001259659"/>
    </source>
</evidence>
<gene>
    <name evidence="2" type="ORF">NDI56_01475</name>
</gene>
<dbReference type="Proteomes" id="UP001259659">
    <property type="component" value="Unassembled WGS sequence"/>
</dbReference>
<evidence type="ECO:0000259" key="1">
    <source>
        <dbReference type="Pfam" id="PF07687"/>
    </source>
</evidence>
<dbReference type="SUPFAM" id="SSF53187">
    <property type="entry name" value="Zn-dependent exopeptidases"/>
    <property type="match status" value="1"/>
</dbReference>
<dbReference type="SUPFAM" id="SSF55031">
    <property type="entry name" value="Bacterial exopeptidase dimerisation domain"/>
    <property type="match status" value="1"/>
</dbReference>
<dbReference type="InterPro" id="IPR036264">
    <property type="entry name" value="Bact_exopeptidase_dim_dom"/>
</dbReference>
<keyword evidence="3" id="KW-1185">Reference proteome</keyword>
<accession>A0ABU2F746</accession>
<dbReference type="Pfam" id="PF01546">
    <property type="entry name" value="Peptidase_M20"/>
    <property type="match status" value="1"/>
</dbReference>
<organism evidence="2 3">
    <name type="scientific">Haloarcula saliterrae</name>
    <dbReference type="NCBI Taxonomy" id="2950534"/>
    <lineage>
        <taxon>Archaea</taxon>
        <taxon>Methanobacteriati</taxon>
        <taxon>Methanobacteriota</taxon>
        <taxon>Stenosarchaea group</taxon>
        <taxon>Halobacteria</taxon>
        <taxon>Halobacteriales</taxon>
        <taxon>Haloarculaceae</taxon>
        <taxon>Haloarcula</taxon>
    </lineage>
</organism>